<proteinExistence type="predicted"/>
<name>A0A7W5UFV5_9BACT</name>
<dbReference type="Proteomes" id="UP000541425">
    <property type="component" value="Unassembled WGS sequence"/>
</dbReference>
<dbReference type="AlphaFoldDB" id="A0A7W5UFV5"/>
<gene>
    <name evidence="1" type="ORF">FHS60_002005</name>
</gene>
<reference evidence="1 2" key="1">
    <citation type="submission" date="2020-08" db="EMBL/GenBank/DDBJ databases">
        <title>Genomic Encyclopedia of Type Strains, Phase IV (KMG-IV): sequencing the most valuable type-strain genomes for metagenomic binning, comparative biology and taxonomic classification.</title>
        <authorList>
            <person name="Goeker M."/>
        </authorList>
    </citation>
    <scope>NUCLEOTIDE SEQUENCE [LARGE SCALE GENOMIC DNA]</scope>
    <source>
        <strain evidence="1 2">DSM 22548</strain>
    </source>
</reference>
<evidence type="ECO:0000313" key="1">
    <source>
        <dbReference type="EMBL" id="MBB3703514.1"/>
    </source>
</evidence>
<sequence length="186" mass="20988">MTTMCWSWKNEKEVGKLSVVSGIDDKGKLQTTEATAANQAAFLTFNGRDELLKNFMTNFFKQFNEPSRFGLYKVLASNVEQGVEGLRGMLLNKDSAENKQKFYVFAGREEMQFPRSLRDCFCPSTLAVRRFLRRSPLCPLPHGFTLALARASPTVKHSAPPPEAGLHEDNAYNLEEEKPPLQEVII</sequence>
<protein>
    <submittedName>
        <fullName evidence="1">Uncharacterized protein</fullName>
    </submittedName>
</protein>
<accession>A0A7W5UFV5</accession>
<evidence type="ECO:0000313" key="2">
    <source>
        <dbReference type="Proteomes" id="UP000541425"/>
    </source>
</evidence>
<dbReference type="EMBL" id="JACICA010000014">
    <property type="protein sequence ID" value="MBB3703514.1"/>
    <property type="molecule type" value="Genomic_DNA"/>
</dbReference>
<organism evidence="1 2">
    <name type="scientific">Alloprevotella rava</name>
    <dbReference type="NCBI Taxonomy" id="671218"/>
    <lineage>
        <taxon>Bacteria</taxon>
        <taxon>Pseudomonadati</taxon>
        <taxon>Bacteroidota</taxon>
        <taxon>Bacteroidia</taxon>
        <taxon>Bacteroidales</taxon>
        <taxon>Prevotellaceae</taxon>
        <taxon>Alloprevotella</taxon>
    </lineage>
</organism>
<comment type="caution">
    <text evidence="1">The sequence shown here is derived from an EMBL/GenBank/DDBJ whole genome shotgun (WGS) entry which is preliminary data.</text>
</comment>